<accession>X1EK37</accession>
<proteinExistence type="predicted"/>
<feature type="non-terminal residue" evidence="1">
    <location>
        <position position="1"/>
    </location>
</feature>
<dbReference type="AlphaFoldDB" id="X1EK37"/>
<gene>
    <name evidence="1" type="ORF">S01H4_51939</name>
</gene>
<reference evidence="1" key="1">
    <citation type="journal article" date="2014" name="Front. Microbiol.">
        <title>High frequency of phylogenetically diverse reductive dehalogenase-homologous genes in deep subseafloor sedimentary metagenomes.</title>
        <authorList>
            <person name="Kawai M."/>
            <person name="Futagami T."/>
            <person name="Toyoda A."/>
            <person name="Takaki Y."/>
            <person name="Nishi S."/>
            <person name="Hori S."/>
            <person name="Arai W."/>
            <person name="Tsubouchi T."/>
            <person name="Morono Y."/>
            <person name="Uchiyama I."/>
            <person name="Ito T."/>
            <person name="Fujiyama A."/>
            <person name="Inagaki F."/>
            <person name="Takami H."/>
        </authorList>
    </citation>
    <scope>NUCLEOTIDE SEQUENCE</scope>
    <source>
        <strain evidence="1">Expedition CK06-06</strain>
    </source>
</reference>
<dbReference type="Pfam" id="PF06934">
    <property type="entry name" value="CTI"/>
    <property type="match status" value="1"/>
</dbReference>
<organism evidence="1">
    <name type="scientific">marine sediment metagenome</name>
    <dbReference type="NCBI Taxonomy" id="412755"/>
    <lineage>
        <taxon>unclassified sequences</taxon>
        <taxon>metagenomes</taxon>
        <taxon>ecological metagenomes</taxon>
    </lineage>
</organism>
<protein>
    <submittedName>
        <fullName evidence="1">Uncharacterized protein</fullName>
    </submittedName>
</protein>
<comment type="caution">
    <text evidence="1">The sequence shown here is derived from an EMBL/GenBank/DDBJ whole genome shotgun (WGS) entry which is preliminary data.</text>
</comment>
<evidence type="ECO:0000313" key="1">
    <source>
        <dbReference type="EMBL" id="GAH08998.1"/>
    </source>
</evidence>
<sequence length="132" mass="15579">AWIHVKNVPGKGDVVISLVIDRWHDNVKFLFREGAFLNPEKDRADFIPGFIGSYPNYFFVLDISELPDFFEILDNYDGSDLYLQRLEKYGVNRAEENFWEVYDWFQNEFSSSDKRDAGLIDLNRYSYEASDL</sequence>
<dbReference type="InterPro" id="IPR010706">
    <property type="entry name" value="Fatty_acid_cis-trans_isomerase"/>
</dbReference>
<name>X1EK37_9ZZZZ</name>
<dbReference type="EMBL" id="BART01029629">
    <property type="protein sequence ID" value="GAH08998.1"/>
    <property type="molecule type" value="Genomic_DNA"/>
</dbReference>